<reference evidence="2" key="1">
    <citation type="journal article" date="2017" name="Genome Biol.">
        <title>Comparative genomics reveals high biological diversity and specific adaptations in the industrially and medically important fungal genus Aspergillus.</title>
        <authorList>
            <person name="de Vries R.P."/>
            <person name="Riley R."/>
            <person name="Wiebenga A."/>
            <person name="Aguilar-Osorio G."/>
            <person name="Amillis S."/>
            <person name="Uchima C.A."/>
            <person name="Anderluh G."/>
            <person name="Asadollahi M."/>
            <person name="Askin M."/>
            <person name="Barry K."/>
            <person name="Battaglia E."/>
            <person name="Bayram O."/>
            <person name="Benocci T."/>
            <person name="Braus-Stromeyer S.A."/>
            <person name="Caldana C."/>
            <person name="Canovas D."/>
            <person name="Cerqueira G.C."/>
            <person name="Chen F."/>
            <person name="Chen W."/>
            <person name="Choi C."/>
            <person name="Clum A."/>
            <person name="Dos Santos R.A."/>
            <person name="Damasio A.R."/>
            <person name="Diallinas G."/>
            <person name="Emri T."/>
            <person name="Fekete E."/>
            <person name="Flipphi M."/>
            <person name="Freyberg S."/>
            <person name="Gallo A."/>
            <person name="Gournas C."/>
            <person name="Habgood R."/>
            <person name="Hainaut M."/>
            <person name="Harispe M.L."/>
            <person name="Henrissat B."/>
            <person name="Hilden K.S."/>
            <person name="Hope R."/>
            <person name="Hossain A."/>
            <person name="Karabika E."/>
            <person name="Karaffa L."/>
            <person name="Karanyi Z."/>
            <person name="Krasevec N."/>
            <person name="Kuo A."/>
            <person name="Kusch H."/>
            <person name="LaButti K."/>
            <person name="Lagendijk E.L."/>
            <person name="Lapidus A."/>
            <person name="Levasseur A."/>
            <person name="Lindquist E."/>
            <person name="Lipzen A."/>
            <person name="Logrieco A.F."/>
            <person name="MacCabe A."/>
            <person name="Maekelae M.R."/>
            <person name="Malavazi I."/>
            <person name="Melin P."/>
            <person name="Meyer V."/>
            <person name="Mielnichuk N."/>
            <person name="Miskei M."/>
            <person name="Molnar A.P."/>
            <person name="Mule G."/>
            <person name="Ngan C.Y."/>
            <person name="Orejas M."/>
            <person name="Orosz E."/>
            <person name="Ouedraogo J.P."/>
            <person name="Overkamp K.M."/>
            <person name="Park H.-S."/>
            <person name="Perrone G."/>
            <person name="Piumi F."/>
            <person name="Punt P.J."/>
            <person name="Ram A.F."/>
            <person name="Ramon A."/>
            <person name="Rauscher S."/>
            <person name="Record E."/>
            <person name="Riano-Pachon D.M."/>
            <person name="Robert V."/>
            <person name="Roehrig J."/>
            <person name="Ruller R."/>
            <person name="Salamov A."/>
            <person name="Salih N.S."/>
            <person name="Samson R.A."/>
            <person name="Sandor E."/>
            <person name="Sanguinetti M."/>
            <person name="Schuetze T."/>
            <person name="Sepcic K."/>
            <person name="Shelest E."/>
            <person name="Sherlock G."/>
            <person name="Sophianopoulou V."/>
            <person name="Squina F.M."/>
            <person name="Sun H."/>
            <person name="Susca A."/>
            <person name="Todd R.B."/>
            <person name="Tsang A."/>
            <person name="Unkles S.E."/>
            <person name="van de Wiele N."/>
            <person name="van Rossen-Uffink D."/>
            <person name="Oliveira J.V."/>
            <person name="Vesth T.C."/>
            <person name="Visser J."/>
            <person name="Yu J.-H."/>
            <person name="Zhou M."/>
            <person name="Andersen M.R."/>
            <person name="Archer D.B."/>
            <person name="Baker S.E."/>
            <person name="Benoit I."/>
            <person name="Brakhage A.A."/>
            <person name="Braus G.H."/>
            <person name="Fischer R."/>
            <person name="Frisvad J.C."/>
            <person name="Goldman G.H."/>
            <person name="Houbraken J."/>
            <person name="Oakley B."/>
            <person name="Pocsi I."/>
            <person name="Scazzocchio C."/>
            <person name="Seiboth B."/>
            <person name="vanKuyk P.A."/>
            <person name="Wortman J."/>
            <person name="Dyer P.S."/>
            <person name="Grigoriev I.V."/>
        </authorList>
    </citation>
    <scope>NUCLEOTIDE SEQUENCE [LARGE SCALE GENOMIC DNA]</scope>
    <source>
        <strain evidence="2">ATCC 16872 / CBS 172.66 / WB 5094</strain>
    </source>
</reference>
<name>A0A1L9WJC1_ASPA1</name>
<organism evidence="1 2">
    <name type="scientific">Aspergillus aculeatus (strain ATCC 16872 / CBS 172.66 / WB 5094)</name>
    <dbReference type="NCBI Taxonomy" id="690307"/>
    <lineage>
        <taxon>Eukaryota</taxon>
        <taxon>Fungi</taxon>
        <taxon>Dikarya</taxon>
        <taxon>Ascomycota</taxon>
        <taxon>Pezizomycotina</taxon>
        <taxon>Eurotiomycetes</taxon>
        <taxon>Eurotiomycetidae</taxon>
        <taxon>Eurotiales</taxon>
        <taxon>Aspergillaceae</taxon>
        <taxon>Aspergillus</taxon>
        <taxon>Aspergillus subgen. Circumdati</taxon>
    </lineage>
</organism>
<evidence type="ECO:0000313" key="1">
    <source>
        <dbReference type="EMBL" id="OJJ96261.1"/>
    </source>
</evidence>
<proteinExistence type="predicted"/>
<dbReference type="EMBL" id="KV878986">
    <property type="protein sequence ID" value="OJJ96261.1"/>
    <property type="molecule type" value="Genomic_DNA"/>
</dbReference>
<dbReference type="VEuPathDB" id="FungiDB:ASPACDRAFT_47031"/>
<dbReference type="AlphaFoldDB" id="A0A1L9WJC1"/>
<dbReference type="GeneID" id="30975699"/>
<keyword evidence="2" id="KW-1185">Reference proteome</keyword>
<evidence type="ECO:0000313" key="2">
    <source>
        <dbReference type="Proteomes" id="UP000184546"/>
    </source>
</evidence>
<accession>A0A1L9WJC1</accession>
<dbReference type="Proteomes" id="UP000184546">
    <property type="component" value="Unassembled WGS sequence"/>
</dbReference>
<gene>
    <name evidence="1" type="ORF">ASPACDRAFT_47031</name>
</gene>
<dbReference type="RefSeq" id="XP_020052601.1">
    <property type="nucleotide sequence ID" value="XM_020201885.1"/>
</dbReference>
<protein>
    <submittedName>
        <fullName evidence="1">Uncharacterized protein</fullName>
    </submittedName>
</protein>
<sequence length="183" mass="21373">MKFATQQAHAAKDDRTVNVSFFLNARGEQLERTTEVLLERVPLPPDHDTQKILPRLSRRFHLRDTADHDQHIFQLIHRNFRIHLGLWDEEHTTEECARFRHPKVGMVMQMVLFQSMNLGFKGECRCWAREQLERLGRGTDVFPGMAFINAHAAMDRFSGDVQDKVGLVPLRHRVVPVVRQIRT</sequence>